<dbReference type="InterPro" id="IPR001647">
    <property type="entry name" value="HTH_TetR"/>
</dbReference>
<evidence type="ECO:0000256" key="2">
    <source>
        <dbReference type="PROSITE-ProRule" id="PRU00335"/>
    </source>
</evidence>
<keyword evidence="1 2" id="KW-0238">DNA-binding</keyword>
<sequence>MNMFDEMPAGPRAKQKEATGRAVLKAAREEFERVGFEAANVRSIAQRAGVSAGTVLHHYGDKRELLHAALFDDLDRTLRKAVAKPEGETLDARLSGLTRSVFRYYQKRPRLSRTLLKESLFAEPPWAQRFSAQVAQVHAAIATWAVDAAKKGELRAEVDAALLGAAYFSFFYFALIAWAQGAHPAPVQMVEHLVAQHLAGLRPPSQSKPAPKKRSRS</sequence>
<keyword evidence="7" id="KW-1185">Reference proteome</keyword>
<evidence type="ECO:0000259" key="5">
    <source>
        <dbReference type="PROSITE" id="PS50977"/>
    </source>
</evidence>
<dbReference type="OrthoDB" id="9811084at2"/>
<dbReference type="Gene3D" id="1.10.357.10">
    <property type="entry name" value="Tetracycline Repressor, domain 2"/>
    <property type="match status" value="1"/>
</dbReference>
<dbReference type="SUPFAM" id="SSF46689">
    <property type="entry name" value="Homeodomain-like"/>
    <property type="match status" value="1"/>
</dbReference>
<dbReference type="Proteomes" id="UP000273405">
    <property type="component" value="Unassembled WGS sequence"/>
</dbReference>
<feature type="DNA-binding region" description="H-T-H motif" evidence="2">
    <location>
        <begin position="40"/>
        <end position="59"/>
    </location>
</feature>
<accession>A0A3A8N471</accession>
<reference evidence="7" key="1">
    <citation type="submission" date="2018-09" db="EMBL/GenBank/DDBJ databases">
        <authorList>
            <person name="Livingstone P.G."/>
            <person name="Whitworth D.E."/>
        </authorList>
    </citation>
    <scope>NUCLEOTIDE SEQUENCE [LARGE SCALE GENOMIC DNA]</scope>
    <source>
        <strain evidence="7">CA040B</strain>
    </source>
</reference>
<dbReference type="SUPFAM" id="SSF48498">
    <property type="entry name" value="Tetracyclin repressor-like, C-terminal domain"/>
    <property type="match status" value="1"/>
</dbReference>
<organism evidence="6 7">
    <name type="scientific">Corallococcus sicarius</name>
    <dbReference type="NCBI Taxonomy" id="2316726"/>
    <lineage>
        <taxon>Bacteria</taxon>
        <taxon>Pseudomonadati</taxon>
        <taxon>Myxococcota</taxon>
        <taxon>Myxococcia</taxon>
        <taxon>Myxococcales</taxon>
        <taxon>Cystobacterineae</taxon>
        <taxon>Myxococcaceae</taxon>
        <taxon>Corallococcus</taxon>
    </lineage>
</organism>
<name>A0A3A8N471_9BACT</name>
<dbReference type="PANTHER" id="PTHR30055:SF226">
    <property type="entry name" value="HTH-TYPE TRANSCRIPTIONAL REGULATOR PKSA"/>
    <property type="match status" value="1"/>
</dbReference>
<dbReference type="InterPro" id="IPR009057">
    <property type="entry name" value="Homeodomain-like_sf"/>
</dbReference>
<evidence type="ECO:0000256" key="4">
    <source>
        <dbReference type="SAM" id="Phobius"/>
    </source>
</evidence>
<feature type="region of interest" description="Disordered" evidence="3">
    <location>
        <begin position="1"/>
        <end position="20"/>
    </location>
</feature>
<evidence type="ECO:0000313" key="7">
    <source>
        <dbReference type="Proteomes" id="UP000273405"/>
    </source>
</evidence>
<dbReference type="PANTHER" id="PTHR30055">
    <property type="entry name" value="HTH-TYPE TRANSCRIPTIONAL REGULATOR RUTR"/>
    <property type="match status" value="1"/>
</dbReference>
<feature type="domain" description="HTH tetR-type" evidence="5">
    <location>
        <begin position="17"/>
        <end position="77"/>
    </location>
</feature>
<dbReference type="Pfam" id="PF00440">
    <property type="entry name" value="TetR_N"/>
    <property type="match status" value="1"/>
</dbReference>
<dbReference type="PROSITE" id="PS50977">
    <property type="entry name" value="HTH_TETR_2"/>
    <property type="match status" value="1"/>
</dbReference>
<dbReference type="AlphaFoldDB" id="A0A3A8N471"/>
<dbReference type="EMBL" id="RAWG01000186">
    <property type="protein sequence ID" value="RKH38723.1"/>
    <property type="molecule type" value="Genomic_DNA"/>
</dbReference>
<dbReference type="GO" id="GO:0000976">
    <property type="term" value="F:transcription cis-regulatory region binding"/>
    <property type="evidence" value="ECO:0007669"/>
    <property type="project" value="TreeGrafter"/>
</dbReference>
<feature type="transmembrane region" description="Helical" evidence="4">
    <location>
        <begin position="160"/>
        <end position="179"/>
    </location>
</feature>
<proteinExistence type="predicted"/>
<evidence type="ECO:0000313" key="6">
    <source>
        <dbReference type="EMBL" id="RKH38723.1"/>
    </source>
</evidence>
<keyword evidence="4" id="KW-0472">Membrane</keyword>
<evidence type="ECO:0000256" key="1">
    <source>
        <dbReference type="ARBA" id="ARBA00023125"/>
    </source>
</evidence>
<dbReference type="PRINTS" id="PR00455">
    <property type="entry name" value="HTHTETR"/>
</dbReference>
<dbReference type="InterPro" id="IPR036271">
    <property type="entry name" value="Tet_transcr_reg_TetR-rel_C_sf"/>
</dbReference>
<evidence type="ECO:0000256" key="3">
    <source>
        <dbReference type="SAM" id="MobiDB-lite"/>
    </source>
</evidence>
<comment type="caution">
    <text evidence="6">The sequence shown here is derived from an EMBL/GenBank/DDBJ whole genome shotgun (WGS) entry which is preliminary data.</text>
</comment>
<keyword evidence="4" id="KW-1133">Transmembrane helix</keyword>
<dbReference type="InterPro" id="IPR050109">
    <property type="entry name" value="HTH-type_TetR-like_transc_reg"/>
</dbReference>
<gene>
    <name evidence="6" type="ORF">D7X12_25590</name>
</gene>
<dbReference type="GO" id="GO:0003700">
    <property type="term" value="F:DNA-binding transcription factor activity"/>
    <property type="evidence" value="ECO:0007669"/>
    <property type="project" value="TreeGrafter"/>
</dbReference>
<protein>
    <submittedName>
        <fullName evidence="6">TetR/AcrR family transcriptional regulator</fullName>
    </submittedName>
</protein>
<keyword evidence="4" id="KW-0812">Transmembrane</keyword>